<dbReference type="Gramene" id="LPERR07G19010.1">
    <property type="protein sequence ID" value="LPERR07G19010.1"/>
    <property type="gene ID" value="LPERR07G19010"/>
</dbReference>
<reference evidence="3" key="2">
    <citation type="submission" date="2013-12" db="EMBL/GenBank/DDBJ databases">
        <authorList>
            <person name="Yu Y."/>
            <person name="Lee S."/>
            <person name="de Baynast K."/>
            <person name="Wissotski M."/>
            <person name="Liu L."/>
            <person name="Talag J."/>
            <person name="Goicoechea J."/>
            <person name="Angelova A."/>
            <person name="Jetty R."/>
            <person name="Kudrna D."/>
            <person name="Golser W."/>
            <person name="Rivera L."/>
            <person name="Zhang J."/>
            <person name="Wing R."/>
        </authorList>
    </citation>
    <scope>NUCLEOTIDE SEQUENCE</scope>
</reference>
<evidence type="ECO:0000313" key="2">
    <source>
        <dbReference type="EnsemblPlants" id="LPERR07G19010.1"/>
    </source>
</evidence>
<dbReference type="HOGENOM" id="CLU_2925940_0_0_1"/>
<sequence length="61" mass="6355">MPPPAGSVPDDDDPIGAKNGARRTAGSPKHIVKWVAGTNTVLHSDDPFAADLRRCTNSVSS</sequence>
<keyword evidence="3" id="KW-1185">Reference proteome</keyword>
<dbReference type="EnsemblPlants" id="LPERR07G19010.1">
    <property type="protein sequence ID" value="LPERR07G19010.1"/>
    <property type="gene ID" value="LPERR07G19010"/>
</dbReference>
<dbReference type="AlphaFoldDB" id="A0A0D9X1E1"/>
<evidence type="ECO:0000313" key="3">
    <source>
        <dbReference type="Proteomes" id="UP000032180"/>
    </source>
</evidence>
<feature type="region of interest" description="Disordered" evidence="1">
    <location>
        <begin position="1"/>
        <end position="30"/>
    </location>
</feature>
<evidence type="ECO:0000256" key="1">
    <source>
        <dbReference type="SAM" id="MobiDB-lite"/>
    </source>
</evidence>
<reference evidence="2" key="3">
    <citation type="submission" date="2015-04" db="UniProtKB">
        <authorList>
            <consortium name="EnsemblPlants"/>
        </authorList>
    </citation>
    <scope>IDENTIFICATION</scope>
</reference>
<protein>
    <submittedName>
        <fullName evidence="2">Uncharacterized protein</fullName>
    </submittedName>
</protein>
<proteinExistence type="predicted"/>
<organism evidence="2 3">
    <name type="scientific">Leersia perrieri</name>
    <dbReference type="NCBI Taxonomy" id="77586"/>
    <lineage>
        <taxon>Eukaryota</taxon>
        <taxon>Viridiplantae</taxon>
        <taxon>Streptophyta</taxon>
        <taxon>Embryophyta</taxon>
        <taxon>Tracheophyta</taxon>
        <taxon>Spermatophyta</taxon>
        <taxon>Magnoliopsida</taxon>
        <taxon>Liliopsida</taxon>
        <taxon>Poales</taxon>
        <taxon>Poaceae</taxon>
        <taxon>BOP clade</taxon>
        <taxon>Oryzoideae</taxon>
        <taxon>Oryzeae</taxon>
        <taxon>Oryzinae</taxon>
        <taxon>Leersia</taxon>
    </lineage>
</organism>
<reference evidence="2 3" key="1">
    <citation type="submission" date="2012-08" db="EMBL/GenBank/DDBJ databases">
        <title>Oryza genome evolution.</title>
        <authorList>
            <person name="Wing R.A."/>
        </authorList>
    </citation>
    <scope>NUCLEOTIDE SEQUENCE</scope>
</reference>
<accession>A0A0D9X1E1</accession>
<name>A0A0D9X1E1_9ORYZ</name>
<dbReference type="Proteomes" id="UP000032180">
    <property type="component" value="Chromosome 7"/>
</dbReference>